<dbReference type="NCBIfam" id="TIGR02817">
    <property type="entry name" value="adh_fam_1"/>
    <property type="match status" value="1"/>
</dbReference>
<evidence type="ECO:0000256" key="4">
    <source>
        <dbReference type="ARBA" id="ARBA00022857"/>
    </source>
</evidence>
<dbReference type="EMBL" id="CP058627">
    <property type="protein sequence ID" value="QLG89489.1"/>
    <property type="molecule type" value="Genomic_DNA"/>
</dbReference>
<keyword evidence="5" id="KW-0694">RNA-binding</keyword>
<keyword evidence="6" id="KW-0479">Metal-binding</keyword>
<dbReference type="RefSeq" id="WP_179356163.1">
    <property type="nucleotide sequence ID" value="NZ_CP058627.1"/>
</dbReference>
<dbReference type="GO" id="GO:0003723">
    <property type="term" value="F:RNA binding"/>
    <property type="evidence" value="ECO:0007669"/>
    <property type="project" value="UniProtKB-KW"/>
</dbReference>
<protein>
    <recommendedName>
        <fullName evidence="6">Zinc-type alcohol dehydrogenase-like protein</fullName>
    </recommendedName>
</protein>
<dbReference type="InterPro" id="IPR014182">
    <property type="entry name" value="ADH_Zn_typ-1"/>
</dbReference>
<evidence type="ECO:0000259" key="7">
    <source>
        <dbReference type="SMART" id="SM00829"/>
    </source>
</evidence>
<keyword evidence="3" id="KW-0963">Cytoplasm</keyword>
<dbReference type="Pfam" id="PF08240">
    <property type="entry name" value="ADH_N"/>
    <property type="match status" value="1"/>
</dbReference>
<dbReference type="PANTHER" id="PTHR44154">
    <property type="entry name" value="QUINONE OXIDOREDUCTASE"/>
    <property type="match status" value="1"/>
</dbReference>
<organism evidence="8 9">
    <name type="scientific">Chitinibacter bivalviorum</name>
    <dbReference type="NCBI Taxonomy" id="2739434"/>
    <lineage>
        <taxon>Bacteria</taxon>
        <taxon>Pseudomonadati</taxon>
        <taxon>Pseudomonadota</taxon>
        <taxon>Betaproteobacteria</taxon>
        <taxon>Neisseriales</taxon>
        <taxon>Chitinibacteraceae</taxon>
        <taxon>Chitinibacter</taxon>
    </lineage>
</organism>
<dbReference type="Pfam" id="PF13602">
    <property type="entry name" value="ADH_zinc_N_2"/>
    <property type="match status" value="1"/>
</dbReference>
<comment type="similarity">
    <text evidence="6">Belongs to the zinc-containing alcohol dehydrogenase family. Quinone oxidoreductase subfamily.</text>
</comment>
<dbReference type="InterPro" id="IPR051603">
    <property type="entry name" value="Zinc-ADH_QOR/CCCR"/>
</dbReference>
<dbReference type="InterPro" id="IPR036291">
    <property type="entry name" value="NAD(P)-bd_dom_sf"/>
</dbReference>
<dbReference type="InterPro" id="IPR002364">
    <property type="entry name" value="Quin_OxRdtase/zeta-crystal_CS"/>
</dbReference>
<dbReference type="Proteomes" id="UP000509597">
    <property type="component" value="Chromosome"/>
</dbReference>
<name>A0A7H9BLZ9_9NEIS</name>
<evidence type="ECO:0000256" key="2">
    <source>
        <dbReference type="ARBA" id="ARBA00011881"/>
    </source>
</evidence>
<proteinExistence type="inferred from homology"/>
<dbReference type="Gene3D" id="3.90.180.10">
    <property type="entry name" value="Medium-chain alcohol dehydrogenases, catalytic domain"/>
    <property type="match status" value="1"/>
</dbReference>
<evidence type="ECO:0000256" key="6">
    <source>
        <dbReference type="RuleBase" id="RU364000"/>
    </source>
</evidence>
<keyword evidence="6" id="KW-0862">Zinc</keyword>
<gene>
    <name evidence="8" type="ORF">HQ393_15235</name>
</gene>
<evidence type="ECO:0000313" key="9">
    <source>
        <dbReference type="Proteomes" id="UP000509597"/>
    </source>
</evidence>
<evidence type="ECO:0000313" key="8">
    <source>
        <dbReference type="EMBL" id="QLG89489.1"/>
    </source>
</evidence>
<evidence type="ECO:0000256" key="3">
    <source>
        <dbReference type="ARBA" id="ARBA00022490"/>
    </source>
</evidence>
<feature type="domain" description="Enoyl reductase (ER)" evidence="7">
    <location>
        <begin position="13"/>
        <end position="334"/>
    </location>
</feature>
<dbReference type="PANTHER" id="PTHR44154:SF1">
    <property type="entry name" value="QUINONE OXIDOREDUCTASE"/>
    <property type="match status" value="1"/>
</dbReference>
<dbReference type="GO" id="GO:0008270">
    <property type="term" value="F:zinc ion binding"/>
    <property type="evidence" value="ECO:0007669"/>
    <property type="project" value="InterPro"/>
</dbReference>
<dbReference type="SUPFAM" id="SSF50129">
    <property type="entry name" value="GroES-like"/>
    <property type="match status" value="1"/>
</dbReference>
<dbReference type="InterPro" id="IPR011032">
    <property type="entry name" value="GroES-like_sf"/>
</dbReference>
<evidence type="ECO:0000256" key="1">
    <source>
        <dbReference type="ARBA" id="ARBA00004496"/>
    </source>
</evidence>
<dbReference type="PROSITE" id="PS01162">
    <property type="entry name" value="QOR_ZETA_CRYSTAL"/>
    <property type="match status" value="1"/>
</dbReference>
<dbReference type="InterPro" id="IPR013154">
    <property type="entry name" value="ADH-like_N"/>
</dbReference>
<accession>A0A7H9BLZ9</accession>
<sequence>MKAVAYQTAHSLGASATLQDIELADPTPTGRDVLVEVKAISVNPVDTKVRQGGSAAAGEWKILGWDAAGIVKAVGPEVTLFQPGDRVWYAGDISRQGSNAELQLVDERIVGKMPSTLDFTAAAALPLTSITAWEMLFDRQKIAKDTVRKNQQLLIIGAAGGVGSVMIQLARQLTGVTIIATASRPETQAWVKELGAHHVIDHSKPISEELKRIGFDQVSHIVSLNQTDTHFAQIVESIAPQGQFGLIDDPAPIDINKLKRKSVSLHWELMFTRSLYQTSDMIAQHHLLNEMASLVDAGLIRSTVNDNFGPINAANLLRAHALLESGKARGKIVLAAE</sequence>
<dbReference type="AlphaFoldDB" id="A0A7H9BLZ9"/>
<dbReference type="GO" id="GO:0005737">
    <property type="term" value="C:cytoplasm"/>
    <property type="evidence" value="ECO:0007669"/>
    <property type="project" value="UniProtKB-SubCell"/>
</dbReference>
<comment type="subunit">
    <text evidence="2">Homotetramer.</text>
</comment>
<dbReference type="Gene3D" id="3.40.50.720">
    <property type="entry name" value="NAD(P)-binding Rossmann-like Domain"/>
    <property type="match status" value="1"/>
</dbReference>
<dbReference type="InterPro" id="IPR020843">
    <property type="entry name" value="ER"/>
</dbReference>
<keyword evidence="4" id="KW-0521">NADP</keyword>
<keyword evidence="9" id="KW-1185">Reference proteome</keyword>
<dbReference type="SUPFAM" id="SSF51735">
    <property type="entry name" value="NAD(P)-binding Rossmann-fold domains"/>
    <property type="match status" value="1"/>
</dbReference>
<dbReference type="SMART" id="SM00829">
    <property type="entry name" value="PKS_ER"/>
    <property type="match status" value="1"/>
</dbReference>
<evidence type="ECO:0000256" key="5">
    <source>
        <dbReference type="ARBA" id="ARBA00022884"/>
    </source>
</evidence>
<keyword evidence="6" id="KW-0560">Oxidoreductase</keyword>
<dbReference type="KEGG" id="chiz:HQ393_15235"/>
<dbReference type="GO" id="GO:0016491">
    <property type="term" value="F:oxidoreductase activity"/>
    <property type="evidence" value="ECO:0007669"/>
    <property type="project" value="UniProtKB-KW"/>
</dbReference>
<dbReference type="CDD" id="cd08252">
    <property type="entry name" value="AL_MDR"/>
    <property type="match status" value="1"/>
</dbReference>
<comment type="subcellular location">
    <subcellularLocation>
        <location evidence="1">Cytoplasm</location>
    </subcellularLocation>
</comment>
<reference evidence="8 9" key="1">
    <citation type="submission" date="2020-07" db="EMBL/GenBank/DDBJ databases">
        <title>Complete genome sequence of Chitinibacter sp. 2T18.</title>
        <authorList>
            <person name="Bae J.-W."/>
            <person name="Choi J.-W."/>
        </authorList>
    </citation>
    <scope>NUCLEOTIDE SEQUENCE [LARGE SCALE GENOMIC DNA]</scope>
    <source>
        <strain evidence="8 9">2T18</strain>
    </source>
</reference>